<dbReference type="InterPro" id="IPR051344">
    <property type="entry name" value="Vgb"/>
</dbReference>
<evidence type="ECO:0000313" key="3">
    <source>
        <dbReference type="Proteomes" id="UP000666915"/>
    </source>
</evidence>
<feature type="signal peptide" evidence="1">
    <location>
        <begin position="1"/>
        <end position="32"/>
    </location>
</feature>
<dbReference type="SUPFAM" id="SSF63829">
    <property type="entry name" value="Calcium-dependent phosphotriesterase"/>
    <property type="match status" value="1"/>
</dbReference>
<name>A0ABS3R341_9ACTN</name>
<evidence type="ECO:0008006" key="4">
    <source>
        <dbReference type="Google" id="ProtNLM"/>
    </source>
</evidence>
<gene>
    <name evidence="2" type="ORF">J4557_21045</name>
</gene>
<reference evidence="2 3" key="1">
    <citation type="submission" date="2021-03" db="EMBL/GenBank/DDBJ databases">
        <authorList>
            <person name="Kanchanasin P."/>
            <person name="Saeng-In P."/>
            <person name="Phongsopitanun W."/>
            <person name="Yuki M."/>
            <person name="Kudo T."/>
            <person name="Ohkuma M."/>
            <person name="Tanasupawat S."/>
        </authorList>
    </citation>
    <scope>NUCLEOTIDE SEQUENCE [LARGE SCALE GENOMIC DNA]</scope>
    <source>
        <strain evidence="2 3">L46</strain>
    </source>
</reference>
<dbReference type="SUPFAM" id="SSF63825">
    <property type="entry name" value="YWTD domain"/>
    <property type="match status" value="1"/>
</dbReference>
<sequence>MRHRHSRTGSLALAAVLGMTALAAFNAPAASADTGGVTEAALPVADVVPVGIAAGADGGAWFAANAGGIGHVDAGGKVTEYPVPDNSQKLAGIPDGMATGSDGTVWFTDLSGVVPRVGRVDTATGKPTLYELPTTGDVNFANAQVSDITAGQNGAMWFTGGYSGALGRIDSSGNVTAYATGLAPSAVTLGPDQAVWFTDKSGSIGRLDPATGAVTSYQTPSGGHGSPALGGIVAGPDGKLWFTEPGVSKVGSIDPATHDIQEYATPIADSRPFGIAAGKDGRLWVTESATSNVASVDPVSGAIQEYGLPKTLSAPAEITAAPGGDLWITEPGRGLIGRFDPSAPPPANPNPAVPPFSPGAYPNGAAAFMNRCPAGQICQTQVTTGGTVTIGSFKQTLPAGAIRITGYLGAADATGDPVLAPPVIGQQLESAPVDVPGGLIGQLPLVGPILGQSPAAMWDVNKLTVTQTLNGPIHVSLAGGGIGANASLNIHLNNQLLGSSCVIGPLNASLSPTFTAGSLTFDDAISWIAGQISISAPVAVPAAKGCGPFGILDGVINQMMGLPSPESKNSMSLTGVLSLASGINPSNVPVGLAPSATAKAKASQLLKSARTAKKPAHVAKAPKKVTLRLKARH</sequence>
<evidence type="ECO:0000256" key="1">
    <source>
        <dbReference type="SAM" id="SignalP"/>
    </source>
</evidence>
<dbReference type="InterPro" id="IPR015943">
    <property type="entry name" value="WD40/YVTN_repeat-like_dom_sf"/>
</dbReference>
<protein>
    <recommendedName>
        <fullName evidence="4">Virginiamycin B lyase</fullName>
    </recommendedName>
</protein>
<organism evidence="2 3">
    <name type="scientific">Actinomadura nitritigenes</name>
    <dbReference type="NCBI Taxonomy" id="134602"/>
    <lineage>
        <taxon>Bacteria</taxon>
        <taxon>Bacillati</taxon>
        <taxon>Actinomycetota</taxon>
        <taxon>Actinomycetes</taxon>
        <taxon>Streptosporangiales</taxon>
        <taxon>Thermomonosporaceae</taxon>
        <taxon>Actinomadura</taxon>
    </lineage>
</organism>
<keyword evidence="3" id="KW-1185">Reference proteome</keyword>
<feature type="chain" id="PRO_5047487059" description="Virginiamycin B lyase" evidence="1">
    <location>
        <begin position="33"/>
        <end position="633"/>
    </location>
</feature>
<dbReference type="EMBL" id="JAGEOK010000013">
    <property type="protein sequence ID" value="MBO2440019.1"/>
    <property type="molecule type" value="Genomic_DNA"/>
</dbReference>
<accession>A0ABS3R341</accession>
<proteinExistence type="predicted"/>
<dbReference type="Proteomes" id="UP000666915">
    <property type="component" value="Unassembled WGS sequence"/>
</dbReference>
<keyword evidence="1" id="KW-0732">Signal</keyword>
<dbReference type="RefSeq" id="WP_208268436.1">
    <property type="nucleotide sequence ID" value="NZ_BAAAGM010000064.1"/>
</dbReference>
<evidence type="ECO:0000313" key="2">
    <source>
        <dbReference type="EMBL" id="MBO2440019.1"/>
    </source>
</evidence>
<dbReference type="PANTHER" id="PTHR40274:SF3">
    <property type="entry name" value="VIRGINIAMYCIN B LYASE"/>
    <property type="match status" value="1"/>
</dbReference>
<comment type="caution">
    <text evidence="2">The sequence shown here is derived from an EMBL/GenBank/DDBJ whole genome shotgun (WGS) entry which is preliminary data.</text>
</comment>
<dbReference type="Gene3D" id="2.130.10.10">
    <property type="entry name" value="YVTN repeat-like/Quinoprotein amine dehydrogenase"/>
    <property type="match status" value="2"/>
</dbReference>
<dbReference type="PANTHER" id="PTHR40274">
    <property type="entry name" value="VIRGINIAMYCIN B LYASE"/>
    <property type="match status" value="1"/>
</dbReference>
<dbReference type="Pfam" id="PF24684">
    <property type="entry name" value="Vgb_lyase"/>
    <property type="match status" value="2"/>
</dbReference>